<name>A0A0C2JPC6_THEKT</name>
<comment type="caution">
    <text evidence="1">The sequence shown here is derived from an EMBL/GenBank/DDBJ whole genome shotgun (WGS) entry which is preliminary data.</text>
</comment>
<evidence type="ECO:0000313" key="2">
    <source>
        <dbReference type="Proteomes" id="UP000031668"/>
    </source>
</evidence>
<proteinExistence type="predicted"/>
<dbReference type="AlphaFoldDB" id="A0A0C2JPC6"/>
<gene>
    <name evidence="1" type="ORF">RF11_09227</name>
</gene>
<dbReference type="EMBL" id="JWZT01001836">
    <property type="protein sequence ID" value="KII71203.1"/>
    <property type="molecule type" value="Genomic_DNA"/>
</dbReference>
<organism evidence="1 2">
    <name type="scientific">Thelohanellus kitauei</name>
    <name type="common">Myxosporean</name>
    <dbReference type="NCBI Taxonomy" id="669202"/>
    <lineage>
        <taxon>Eukaryota</taxon>
        <taxon>Metazoa</taxon>
        <taxon>Cnidaria</taxon>
        <taxon>Myxozoa</taxon>
        <taxon>Myxosporea</taxon>
        <taxon>Bivalvulida</taxon>
        <taxon>Platysporina</taxon>
        <taxon>Myxobolidae</taxon>
        <taxon>Thelohanellus</taxon>
    </lineage>
</organism>
<reference evidence="1 2" key="1">
    <citation type="journal article" date="2014" name="Genome Biol. Evol.">
        <title>The genome of the myxosporean Thelohanellus kitauei shows adaptations to nutrient acquisition within its fish host.</title>
        <authorList>
            <person name="Yang Y."/>
            <person name="Xiong J."/>
            <person name="Zhou Z."/>
            <person name="Huo F."/>
            <person name="Miao W."/>
            <person name="Ran C."/>
            <person name="Liu Y."/>
            <person name="Zhang J."/>
            <person name="Feng J."/>
            <person name="Wang M."/>
            <person name="Wang M."/>
            <person name="Wang L."/>
            <person name="Yao B."/>
        </authorList>
    </citation>
    <scope>NUCLEOTIDE SEQUENCE [LARGE SCALE GENOMIC DNA]</scope>
    <source>
        <strain evidence="1">Wuqing</strain>
    </source>
</reference>
<sequence length="115" mass="13592">MLKLHAEHKFFSFWVDRILIYVQKCISQEVPLLVVTNVVIGRHGCRYDSQNLVDSEIFLFCSCERLSLKKEIFLGVRQFLNLWNIVLTKNDSIEKYKDQEKLLNFLIENKLILSA</sequence>
<evidence type="ECO:0000313" key="1">
    <source>
        <dbReference type="EMBL" id="KII71203.1"/>
    </source>
</evidence>
<accession>A0A0C2JPC6</accession>
<keyword evidence="2" id="KW-1185">Reference proteome</keyword>
<protein>
    <submittedName>
        <fullName evidence="1">Uncharacterized protein</fullName>
    </submittedName>
</protein>
<dbReference type="Proteomes" id="UP000031668">
    <property type="component" value="Unassembled WGS sequence"/>
</dbReference>